<dbReference type="Proteomes" id="UP000821866">
    <property type="component" value="Chromosome 1"/>
</dbReference>
<keyword evidence="2" id="KW-1185">Reference proteome</keyword>
<comment type="caution">
    <text evidence="1">The sequence shown here is derived from an EMBL/GenBank/DDBJ whole genome shotgun (WGS) entry which is preliminary data.</text>
</comment>
<evidence type="ECO:0000313" key="1">
    <source>
        <dbReference type="EMBL" id="KAH8038750.1"/>
    </source>
</evidence>
<dbReference type="VEuPathDB" id="VectorBase:LOC119159682"/>
<reference evidence="1" key="1">
    <citation type="journal article" date="2020" name="Cell">
        <title>Large-Scale Comparative Analyses of Tick Genomes Elucidate Their Genetic Diversity and Vector Capacities.</title>
        <authorList>
            <consortium name="Tick Genome and Microbiome Consortium (TIGMIC)"/>
            <person name="Jia N."/>
            <person name="Wang J."/>
            <person name="Shi W."/>
            <person name="Du L."/>
            <person name="Sun Y."/>
            <person name="Zhan W."/>
            <person name="Jiang J.F."/>
            <person name="Wang Q."/>
            <person name="Zhang B."/>
            <person name="Ji P."/>
            <person name="Bell-Sakyi L."/>
            <person name="Cui X.M."/>
            <person name="Yuan T.T."/>
            <person name="Jiang B.G."/>
            <person name="Yang W.F."/>
            <person name="Lam T.T."/>
            <person name="Chang Q.C."/>
            <person name="Ding S.J."/>
            <person name="Wang X.J."/>
            <person name="Zhu J.G."/>
            <person name="Ruan X.D."/>
            <person name="Zhao L."/>
            <person name="Wei J.T."/>
            <person name="Ye R.Z."/>
            <person name="Que T.C."/>
            <person name="Du C.H."/>
            <person name="Zhou Y.H."/>
            <person name="Cheng J.X."/>
            <person name="Dai P.F."/>
            <person name="Guo W.B."/>
            <person name="Han X.H."/>
            <person name="Huang E.J."/>
            <person name="Li L.F."/>
            <person name="Wei W."/>
            <person name="Gao Y.C."/>
            <person name="Liu J.Z."/>
            <person name="Shao H.Z."/>
            <person name="Wang X."/>
            <person name="Wang C.C."/>
            <person name="Yang T.C."/>
            <person name="Huo Q.B."/>
            <person name="Li W."/>
            <person name="Chen H.Y."/>
            <person name="Chen S.E."/>
            <person name="Zhou L.G."/>
            <person name="Ni X.B."/>
            <person name="Tian J.H."/>
            <person name="Sheng Y."/>
            <person name="Liu T."/>
            <person name="Pan Y.S."/>
            <person name="Xia L.Y."/>
            <person name="Li J."/>
            <person name="Zhao F."/>
            <person name="Cao W.C."/>
        </authorList>
    </citation>
    <scope>NUCLEOTIDE SEQUENCE</scope>
    <source>
        <strain evidence="1">Rmic-2018</strain>
    </source>
</reference>
<organism evidence="1 2">
    <name type="scientific">Rhipicephalus microplus</name>
    <name type="common">Cattle tick</name>
    <name type="synonym">Boophilus microplus</name>
    <dbReference type="NCBI Taxonomy" id="6941"/>
    <lineage>
        <taxon>Eukaryota</taxon>
        <taxon>Metazoa</taxon>
        <taxon>Ecdysozoa</taxon>
        <taxon>Arthropoda</taxon>
        <taxon>Chelicerata</taxon>
        <taxon>Arachnida</taxon>
        <taxon>Acari</taxon>
        <taxon>Parasitiformes</taxon>
        <taxon>Ixodida</taxon>
        <taxon>Ixodoidea</taxon>
        <taxon>Ixodidae</taxon>
        <taxon>Rhipicephalinae</taxon>
        <taxon>Rhipicephalus</taxon>
        <taxon>Boophilus</taxon>
    </lineage>
</organism>
<accession>A0A9J6EWK3</accession>
<sequence>MQPPQPGFDPAICGSAAEYLSHQSTTVVRPTDLRQASSFSSRVSDANAFVDTIFKEKVPPLVRESRQLYPYATLGDFSFKLHKDRFTNRELMVNMTHGKVRGLDDALQREGDCRAPFFRGGLSVIVCNLTMRGLNIAFTSLVTRDPQFASWNNVWVSVDVTDSIVHLEAKAPVGEGYGEVRAFVIKDMQLDVTYDSDLSLNPESSEKFKEEISAKVKEELRKIFTQYVSLVRQLFRSIRVR</sequence>
<dbReference type="EMBL" id="JABSTU010000001">
    <property type="protein sequence ID" value="KAH8038750.1"/>
    <property type="molecule type" value="Genomic_DNA"/>
</dbReference>
<gene>
    <name evidence="1" type="ORF">HPB51_002894</name>
</gene>
<evidence type="ECO:0000313" key="2">
    <source>
        <dbReference type="Proteomes" id="UP000821866"/>
    </source>
</evidence>
<dbReference type="AlphaFoldDB" id="A0A9J6EWK3"/>
<protein>
    <submittedName>
        <fullName evidence="1">Uncharacterized protein</fullName>
    </submittedName>
</protein>
<name>A0A9J6EWK3_RHIMP</name>
<proteinExistence type="predicted"/>
<reference evidence="1" key="2">
    <citation type="submission" date="2021-09" db="EMBL/GenBank/DDBJ databases">
        <authorList>
            <person name="Jia N."/>
            <person name="Wang J."/>
            <person name="Shi W."/>
            <person name="Du L."/>
            <person name="Sun Y."/>
            <person name="Zhan W."/>
            <person name="Jiang J."/>
            <person name="Wang Q."/>
            <person name="Zhang B."/>
            <person name="Ji P."/>
            <person name="Sakyi L.B."/>
            <person name="Cui X."/>
            <person name="Yuan T."/>
            <person name="Jiang B."/>
            <person name="Yang W."/>
            <person name="Lam T.T.-Y."/>
            <person name="Chang Q."/>
            <person name="Ding S."/>
            <person name="Wang X."/>
            <person name="Zhu J."/>
            <person name="Ruan X."/>
            <person name="Zhao L."/>
            <person name="Wei J."/>
            <person name="Que T."/>
            <person name="Du C."/>
            <person name="Cheng J."/>
            <person name="Dai P."/>
            <person name="Han X."/>
            <person name="Huang E."/>
            <person name="Gao Y."/>
            <person name="Liu J."/>
            <person name="Shao H."/>
            <person name="Ye R."/>
            <person name="Li L."/>
            <person name="Wei W."/>
            <person name="Wang X."/>
            <person name="Wang C."/>
            <person name="Huo Q."/>
            <person name="Li W."/>
            <person name="Guo W."/>
            <person name="Chen H."/>
            <person name="Chen S."/>
            <person name="Zhou L."/>
            <person name="Zhou L."/>
            <person name="Ni X."/>
            <person name="Tian J."/>
            <person name="Zhou Y."/>
            <person name="Sheng Y."/>
            <person name="Liu T."/>
            <person name="Pan Y."/>
            <person name="Xia L."/>
            <person name="Li J."/>
            <person name="Zhao F."/>
            <person name="Cao W."/>
        </authorList>
    </citation>
    <scope>NUCLEOTIDE SEQUENCE</scope>
    <source>
        <strain evidence="1">Rmic-2018</strain>
        <tissue evidence="1">Larvae</tissue>
    </source>
</reference>